<evidence type="ECO:0000313" key="4">
    <source>
        <dbReference type="EMBL" id="RJP61684.1"/>
    </source>
</evidence>
<dbReference type="Pfam" id="PF00535">
    <property type="entry name" value="Glycos_transf_2"/>
    <property type="match status" value="1"/>
</dbReference>
<comment type="similarity">
    <text evidence="1">Belongs to the glycosyltransferase 2 family. WaaE/KdtX subfamily.</text>
</comment>
<dbReference type="Pfam" id="PF13414">
    <property type="entry name" value="TPR_11"/>
    <property type="match status" value="1"/>
</dbReference>
<dbReference type="PANTHER" id="PTHR43630">
    <property type="entry name" value="POLY-BETA-1,6-N-ACETYL-D-GLUCOSAMINE SYNTHASE"/>
    <property type="match status" value="1"/>
</dbReference>
<dbReference type="SUPFAM" id="SSF48452">
    <property type="entry name" value="TPR-like"/>
    <property type="match status" value="1"/>
</dbReference>
<evidence type="ECO:0000259" key="3">
    <source>
        <dbReference type="Pfam" id="PF00535"/>
    </source>
</evidence>
<evidence type="ECO:0000256" key="2">
    <source>
        <dbReference type="PROSITE-ProRule" id="PRU00339"/>
    </source>
</evidence>
<dbReference type="Proteomes" id="UP000266426">
    <property type="component" value="Unassembled WGS sequence"/>
</dbReference>
<accession>A0A3A4RGG5</accession>
<dbReference type="CDD" id="cd02511">
    <property type="entry name" value="Beta4Glucosyltransferase"/>
    <property type="match status" value="1"/>
</dbReference>
<reference evidence="4 5" key="1">
    <citation type="journal article" date="2017" name="ISME J.">
        <title>Energy and carbon metabolisms in a deep terrestrial subsurface fluid microbial community.</title>
        <authorList>
            <person name="Momper L."/>
            <person name="Jungbluth S.P."/>
            <person name="Lee M.D."/>
            <person name="Amend J.P."/>
        </authorList>
    </citation>
    <scope>NUCLEOTIDE SEQUENCE [LARGE SCALE GENOMIC DNA]</scope>
    <source>
        <strain evidence="4">SURF_26</strain>
    </source>
</reference>
<dbReference type="AlphaFoldDB" id="A0A3A4RGG5"/>
<feature type="repeat" description="TPR" evidence="2">
    <location>
        <begin position="284"/>
        <end position="317"/>
    </location>
</feature>
<keyword evidence="2" id="KW-0802">TPR repeat</keyword>
<dbReference type="InterPro" id="IPR019734">
    <property type="entry name" value="TPR_rpt"/>
</dbReference>
<feature type="repeat" description="TPR" evidence="2">
    <location>
        <begin position="250"/>
        <end position="283"/>
    </location>
</feature>
<comment type="caution">
    <text evidence="4">The sequence shown here is derived from an EMBL/GenBank/DDBJ whole genome shotgun (WGS) entry which is preliminary data.</text>
</comment>
<organism evidence="4 5">
    <name type="scientific">Candidatus Auribacter fodinae</name>
    <dbReference type="NCBI Taxonomy" id="2093366"/>
    <lineage>
        <taxon>Bacteria</taxon>
        <taxon>Pseudomonadati</taxon>
        <taxon>Candidatus Auribacterota</taxon>
        <taxon>Candidatus Auribacteria</taxon>
        <taxon>Candidatus Auribacterales</taxon>
        <taxon>Candidatus Auribacteraceae</taxon>
        <taxon>Candidatus Auribacter</taxon>
    </lineage>
</organism>
<name>A0A3A4RGG5_9BACT</name>
<dbReference type="SUPFAM" id="SSF53448">
    <property type="entry name" value="Nucleotide-diphospho-sugar transferases"/>
    <property type="match status" value="1"/>
</dbReference>
<dbReference type="EMBL" id="QZJZ01000010">
    <property type="protein sequence ID" value="RJP61684.1"/>
    <property type="molecule type" value="Genomic_DNA"/>
</dbReference>
<dbReference type="Pfam" id="PF14559">
    <property type="entry name" value="TPR_19"/>
    <property type="match status" value="1"/>
</dbReference>
<dbReference type="Gene3D" id="1.25.40.10">
    <property type="entry name" value="Tetratricopeptide repeat domain"/>
    <property type="match status" value="2"/>
</dbReference>
<proteinExistence type="inferred from homology"/>
<evidence type="ECO:0000313" key="5">
    <source>
        <dbReference type="Proteomes" id="UP000266426"/>
    </source>
</evidence>
<feature type="repeat" description="TPR" evidence="2">
    <location>
        <begin position="318"/>
        <end position="351"/>
    </location>
</feature>
<dbReference type="InterPro" id="IPR029044">
    <property type="entry name" value="Nucleotide-diphossugar_trans"/>
</dbReference>
<evidence type="ECO:0000256" key="1">
    <source>
        <dbReference type="ARBA" id="ARBA00038494"/>
    </source>
</evidence>
<protein>
    <submittedName>
        <fullName evidence="4">Tetratricopeptide repeat protein</fullName>
    </submittedName>
</protein>
<feature type="repeat" description="TPR" evidence="2">
    <location>
        <begin position="216"/>
        <end position="249"/>
    </location>
</feature>
<sequence length="396" mass="45147">MNASGISLCMIVKNEEKRINSCLLSIAGCVDELIVVDTGSTDATVALAKHAGAVVYEFEFKDSIADARNFALSKARFEWILVLDADERLAARDFPRIRACANDTEHDGFIFFQRHYVNDPDVENWRPNDHTYTEAEGYSGYFDVEVVRMFRNRPFIRYKGHVHELVEESLKSRPKRHSSVPIHHYGLAHGRITSKEKNQQYLELLLKDLNDNPDSFKTRYLLGRQYYQLEKYDDAITHLKKAVSLNAKDASAFNSLGMACIHINRFDDAIDYLTQATILSPLYEEPFFSLGVAYLKKGALRQALDAVRTFLEINPRGVKGLNLIGYIYLQQDLLGMAEQYFRKALSIHPLYALARGNLIKILVAKKDYASARNEAKLLIETNPDAKNWLTSLIPEE</sequence>
<dbReference type="PROSITE" id="PS50005">
    <property type="entry name" value="TPR"/>
    <property type="match status" value="4"/>
</dbReference>
<dbReference type="PANTHER" id="PTHR43630:SF2">
    <property type="entry name" value="GLYCOSYLTRANSFERASE"/>
    <property type="match status" value="1"/>
</dbReference>
<dbReference type="Gene3D" id="3.90.550.10">
    <property type="entry name" value="Spore Coat Polysaccharide Biosynthesis Protein SpsA, Chain A"/>
    <property type="match status" value="1"/>
</dbReference>
<feature type="domain" description="Glycosyltransferase 2-like" evidence="3">
    <location>
        <begin position="7"/>
        <end position="135"/>
    </location>
</feature>
<dbReference type="InterPro" id="IPR011990">
    <property type="entry name" value="TPR-like_helical_dom_sf"/>
</dbReference>
<dbReference type="InterPro" id="IPR001173">
    <property type="entry name" value="Glyco_trans_2-like"/>
</dbReference>
<gene>
    <name evidence="4" type="ORF">C4541_01405</name>
</gene>
<dbReference type="SMART" id="SM00028">
    <property type="entry name" value="TPR"/>
    <property type="match status" value="5"/>
</dbReference>